<dbReference type="InterPro" id="IPR002044">
    <property type="entry name" value="CBM20"/>
</dbReference>
<feature type="chain" id="PRO_5006858247" description="alpha-amylase" evidence="14">
    <location>
        <begin position="20"/>
        <end position="620"/>
    </location>
</feature>
<name>A0A0U5GV65_ASPCI</name>
<evidence type="ECO:0000256" key="7">
    <source>
        <dbReference type="ARBA" id="ARBA00022801"/>
    </source>
</evidence>
<keyword evidence="17" id="KW-1185">Reference proteome</keyword>
<dbReference type="Pfam" id="PF09260">
    <property type="entry name" value="A_amylase_dom_C"/>
    <property type="match status" value="1"/>
</dbReference>
<dbReference type="InterPro" id="IPR017853">
    <property type="entry name" value="GH"/>
</dbReference>
<dbReference type="GO" id="GO:0005509">
    <property type="term" value="F:calcium ion binding"/>
    <property type="evidence" value="ECO:0007669"/>
    <property type="project" value="InterPro"/>
</dbReference>
<dbReference type="EMBL" id="CDMC01000006">
    <property type="protein sequence ID" value="CEN61730.1"/>
    <property type="molecule type" value="Genomic_DNA"/>
</dbReference>
<reference evidence="17" key="1">
    <citation type="journal article" date="2016" name="Genome Announc.">
        <title>Draft genome sequences of fungus Aspergillus calidoustus.</title>
        <authorList>
            <person name="Horn F."/>
            <person name="Linde J."/>
            <person name="Mattern D.J."/>
            <person name="Walther G."/>
            <person name="Guthke R."/>
            <person name="Scherlach K."/>
            <person name="Martin K."/>
            <person name="Brakhage A.A."/>
            <person name="Petzke L."/>
            <person name="Valiante V."/>
        </authorList>
    </citation>
    <scope>NUCLEOTIDE SEQUENCE [LARGE SCALE GENOMIC DNA]</scope>
    <source>
        <strain evidence="17">SF006504</strain>
    </source>
</reference>
<dbReference type="Proteomes" id="UP000054771">
    <property type="component" value="Unassembled WGS sequence"/>
</dbReference>
<accession>A0A0U5GV65</accession>
<proteinExistence type="inferred from homology"/>
<comment type="cofactor">
    <cofactor evidence="2">
        <name>Ca(2+)</name>
        <dbReference type="ChEBI" id="CHEBI:29108"/>
    </cofactor>
</comment>
<dbReference type="PROSITE" id="PS51166">
    <property type="entry name" value="CBM20"/>
    <property type="match status" value="1"/>
</dbReference>
<evidence type="ECO:0000256" key="5">
    <source>
        <dbReference type="ARBA" id="ARBA00022723"/>
    </source>
</evidence>
<evidence type="ECO:0000256" key="11">
    <source>
        <dbReference type="ARBA" id="ARBA00023277"/>
    </source>
</evidence>
<protein>
    <recommendedName>
        <fullName evidence="4">alpha-amylase</fullName>
        <ecNumber evidence="4">3.2.1.1</ecNumber>
    </recommendedName>
</protein>
<evidence type="ECO:0000256" key="1">
    <source>
        <dbReference type="ARBA" id="ARBA00000548"/>
    </source>
</evidence>
<dbReference type="STRING" id="454130.A0A0U5GV65"/>
<evidence type="ECO:0000256" key="3">
    <source>
        <dbReference type="ARBA" id="ARBA00008061"/>
    </source>
</evidence>
<dbReference type="InterPro" id="IPR034836">
    <property type="entry name" value="CBM20_glucoamylase"/>
</dbReference>
<dbReference type="FunFam" id="2.60.40.10:FF:000552">
    <property type="entry name" value="Related to glucoamylase"/>
    <property type="match status" value="1"/>
</dbReference>
<evidence type="ECO:0000259" key="15">
    <source>
        <dbReference type="PROSITE" id="PS51166"/>
    </source>
</evidence>
<sequence>MRLFTLATALALIDRQVLGLNADEWRSQSIYFIMTDRFARTDGSTSAPCDLGQRRYCGGSWQGIINQLDYIQDMGFTAIWITPITEQIPEITGEGTGFHGYWQRNIYGVDTHFGTAEDIRALSKALHDRGMYFMLDVVPNHMGYNGPGASTDFSTFTPFNSASYFHSYCQINDYNNQWQVENCYLGSDVVSLTDINTQSSEVRRIWYDWVNDVVGNYSADGIRIDTAKHIEKDFWPGYTQAAGVYSVGEILHGDPAYTCPYQQYMDGVMNYPVYYQLLDAFKSSRGGMANLQNMINSVGYHCQDPTLLGSFIENHDNPRFASYTQDMGLAKNVLAFVFFADGIPIIYAGQEQHYAGGGDPYNREPVWWSSYSTQSELYKFITTTNKIRKLAMSKDSTYITARNNPFYSDNNHIAMRKGTAGSQVLTLLTNFGTNGGSYTFNLYNHGYSAGSKLVEVYTCSSVQVGSNGAIPVPMTAGLPRVLIPASWISQSGLCGSSPTSTITTATSTTTCASATATALQVVFEERVQTSYGEAIFIAGSITQLGNWDVKKAIALSANQYTSTNPLWTLTMELPVGTLFEYKFIKKRQDGSIVWESNPNRSNKVNEGCAGSKQTISSSWR</sequence>
<dbReference type="SUPFAM" id="SSF49452">
    <property type="entry name" value="Starch-binding domain-like"/>
    <property type="match status" value="1"/>
</dbReference>
<dbReference type="PANTHER" id="PTHR10357:SF231">
    <property type="entry name" value="ALPHA-AMYLASE"/>
    <property type="match status" value="1"/>
</dbReference>
<dbReference type="GO" id="GO:2001070">
    <property type="term" value="F:starch binding"/>
    <property type="evidence" value="ECO:0007669"/>
    <property type="project" value="InterPro"/>
</dbReference>
<dbReference type="GO" id="GO:0000272">
    <property type="term" value="P:polysaccharide catabolic process"/>
    <property type="evidence" value="ECO:0007669"/>
    <property type="project" value="UniProtKB-KW"/>
</dbReference>
<evidence type="ECO:0000256" key="13">
    <source>
        <dbReference type="ARBA" id="ARBA00023326"/>
    </source>
</evidence>
<feature type="domain" description="CBM20" evidence="15">
    <location>
        <begin position="513"/>
        <end position="620"/>
    </location>
</feature>
<dbReference type="Pfam" id="PF00686">
    <property type="entry name" value="CBM_20"/>
    <property type="match status" value="1"/>
</dbReference>
<dbReference type="Pfam" id="PF00128">
    <property type="entry name" value="Alpha-amylase"/>
    <property type="match status" value="1"/>
</dbReference>
<dbReference type="InterPro" id="IPR006047">
    <property type="entry name" value="GH13_cat_dom"/>
</dbReference>
<dbReference type="InterPro" id="IPR013784">
    <property type="entry name" value="Carb-bd-like_fold"/>
</dbReference>
<evidence type="ECO:0000256" key="4">
    <source>
        <dbReference type="ARBA" id="ARBA00012595"/>
    </source>
</evidence>
<comment type="catalytic activity">
    <reaction evidence="1">
        <text>Endohydrolysis of (1-&gt;4)-alpha-D-glucosidic linkages in polysaccharides containing three or more (1-&gt;4)-alpha-linked D-glucose units.</text>
        <dbReference type="EC" id="3.2.1.1"/>
    </reaction>
</comment>
<dbReference type="CDD" id="cd05811">
    <property type="entry name" value="CBM20_glucoamylase"/>
    <property type="match status" value="1"/>
</dbReference>
<dbReference type="SMART" id="SM00642">
    <property type="entry name" value="Aamy"/>
    <property type="match status" value="1"/>
</dbReference>
<dbReference type="SMR" id="A0A0U5GV65"/>
<dbReference type="OMA" id="DAVKMMN"/>
<dbReference type="InterPro" id="IPR013783">
    <property type="entry name" value="Ig-like_fold"/>
</dbReference>
<dbReference type="FunFam" id="3.20.20.80:FF:000120">
    <property type="entry name" value="Alpha-amylase A"/>
    <property type="match status" value="1"/>
</dbReference>
<comment type="similarity">
    <text evidence="3">Belongs to the glycosyl hydrolase 13 family.</text>
</comment>
<keyword evidence="11" id="KW-0119">Carbohydrate metabolism</keyword>
<dbReference type="CDD" id="cd11319">
    <property type="entry name" value="AmyAc_euk_AmyA"/>
    <property type="match status" value="1"/>
</dbReference>
<dbReference type="GO" id="GO:0004556">
    <property type="term" value="F:alpha-amylase activity"/>
    <property type="evidence" value="ECO:0007669"/>
    <property type="project" value="UniProtKB-EC"/>
</dbReference>
<dbReference type="SUPFAM" id="SSF51011">
    <property type="entry name" value="Glycosyl hydrolase domain"/>
    <property type="match status" value="1"/>
</dbReference>
<keyword evidence="13" id="KW-0624">Polysaccharide degradation</keyword>
<keyword evidence="7" id="KW-0378">Hydrolase</keyword>
<dbReference type="InterPro" id="IPR013780">
    <property type="entry name" value="Glyco_hydro_b"/>
</dbReference>
<keyword evidence="10" id="KW-0325">Glycoprotein</keyword>
<evidence type="ECO:0000256" key="12">
    <source>
        <dbReference type="ARBA" id="ARBA00023295"/>
    </source>
</evidence>
<dbReference type="SMART" id="SM01065">
    <property type="entry name" value="CBM_2"/>
    <property type="match status" value="1"/>
</dbReference>
<evidence type="ECO:0000256" key="9">
    <source>
        <dbReference type="ARBA" id="ARBA00023157"/>
    </source>
</evidence>
<dbReference type="SUPFAM" id="SSF51445">
    <property type="entry name" value="(Trans)glycosidases"/>
    <property type="match status" value="1"/>
</dbReference>
<keyword evidence="9" id="KW-1015">Disulfide bond</keyword>
<evidence type="ECO:0000313" key="17">
    <source>
        <dbReference type="Proteomes" id="UP000054771"/>
    </source>
</evidence>
<evidence type="ECO:0000256" key="2">
    <source>
        <dbReference type="ARBA" id="ARBA00001913"/>
    </source>
</evidence>
<dbReference type="Gene3D" id="2.60.40.1180">
    <property type="entry name" value="Golgi alpha-mannosidase II"/>
    <property type="match status" value="1"/>
</dbReference>
<dbReference type="AlphaFoldDB" id="A0A0U5GV65"/>
<dbReference type="Gene3D" id="2.60.40.10">
    <property type="entry name" value="Immunoglobulins"/>
    <property type="match status" value="1"/>
</dbReference>
<keyword evidence="8" id="KW-0106">Calcium</keyword>
<feature type="signal peptide" evidence="14">
    <location>
        <begin position="1"/>
        <end position="19"/>
    </location>
</feature>
<dbReference type="EC" id="3.2.1.1" evidence="4"/>
<evidence type="ECO:0000256" key="6">
    <source>
        <dbReference type="ARBA" id="ARBA00022729"/>
    </source>
</evidence>
<dbReference type="Gene3D" id="3.20.20.80">
    <property type="entry name" value="Glycosidases"/>
    <property type="match status" value="1"/>
</dbReference>
<evidence type="ECO:0000256" key="10">
    <source>
        <dbReference type="ARBA" id="ARBA00023180"/>
    </source>
</evidence>
<evidence type="ECO:0000256" key="14">
    <source>
        <dbReference type="SAM" id="SignalP"/>
    </source>
</evidence>
<keyword evidence="12" id="KW-0326">Glycosidase</keyword>
<keyword evidence="5" id="KW-0479">Metal-binding</keyword>
<organism evidence="16 17">
    <name type="scientific">Aspergillus calidoustus</name>
    <dbReference type="NCBI Taxonomy" id="454130"/>
    <lineage>
        <taxon>Eukaryota</taxon>
        <taxon>Fungi</taxon>
        <taxon>Dikarya</taxon>
        <taxon>Ascomycota</taxon>
        <taxon>Pezizomycotina</taxon>
        <taxon>Eurotiomycetes</taxon>
        <taxon>Eurotiomycetidae</taxon>
        <taxon>Eurotiales</taxon>
        <taxon>Aspergillaceae</taxon>
        <taxon>Aspergillus</taxon>
        <taxon>Aspergillus subgen. Nidulantes</taxon>
    </lineage>
</organism>
<gene>
    <name evidence="16" type="ORF">ASPCAL08380</name>
</gene>
<evidence type="ECO:0000256" key="8">
    <source>
        <dbReference type="ARBA" id="ARBA00022837"/>
    </source>
</evidence>
<dbReference type="InterPro" id="IPR015340">
    <property type="entry name" value="A_amylase_C_dom"/>
</dbReference>
<dbReference type="OrthoDB" id="204980at2759"/>
<evidence type="ECO:0000313" key="16">
    <source>
        <dbReference type="EMBL" id="CEN61730.1"/>
    </source>
</evidence>
<keyword evidence="6 14" id="KW-0732">Signal</keyword>
<dbReference type="PANTHER" id="PTHR10357">
    <property type="entry name" value="ALPHA-AMYLASE FAMILY MEMBER"/>
    <property type="match status" value="1"/>
</dbReference>